<dbReference type="PANTHER" id="PTHR46623:SF10">
    <property type="entry name" value="CARBOXYMETHYLENEBUTENOLIDASE HOMOLOG"/>
    <property type="match status" value="1"/>
</dbReference>
<reference evidence="3" key="1">
    <citation type="submission" date="2015-06" db="EMBL/GenBank/DDBJ databases">
        <authorList>
            <person name="Lim Y.L."/>
            <person name="Ee R."/>
            <person name="Yong D."/>
            <person name="How K.Y."/>
            <person name="Yin W.F."/>
            <person name="Chan K.G."/>
        </authorList>
    </citation>
    <scope>NUCLEOTIDE SEQUENCE [LARGE SCALE GENOMIC DNA]</scope>
    <source>
        <strain evidence="3">DSM 25325</strain>
    </source>
</reference>
<evidence type="ECO:0000259" key="1">
    <source>
        <dbReference type="Pfam" id="PF01738"/>
    </source>
</evidence>
<feature type="domain" description="Dienelactone hydrolase" evidence="1">
    <location>
        <begin position="17"/>
        <end position="245"/>
    </location>
</feature>
<name>A0A0G3EKR5_9BURK</name>
<dbReference type="InterPro" id="IPR029058">
    <property type="entry name" value="AB_hydrolase_fold"/>
</dbReference>
<evidence type="ECO:0000313" key="2">
    <source>
        <dbReference type="EMBL" id="AKJ67638.1"/>
    </source>
</evidence>
<dbReference type="Gene3D" id="3.40.50.1820">
    <property type="entry name" value="alpha/beta hydrolase"/>
    <property type="match status" value="1"/>
</dbReference>
<dbReference type="KEGG" id="ptx:ABW99_04750"/>
<dbReference type="OrthoDB" id="9787933at2"/>
<dbReference type="SUPFAM" id="SSF53474">
    <property type="entry name" value="alpha/beta-Hydrolases"/>
    <property type="match status" value="1"/>
</dbReference>
<dbReference type="PATRIC" id="fig|445709.3.peg.1018"/>
<dbReference type="RefSeq" id="WP_047213298.1">
    <property type="nucleotide sequence ID" value="NZ_CP011568.3"/>
</dbReference>
<dbReference type="STRING" id="445709.ABW99_04750"/>
<dbReference type="InterPro" id="IPR051049">
    <property type="entry name" value="Dienelactone_hydrolase-like"/>
</dbReference>
<evidence type="ECO:0000313" key="3">
    <source>
        <dbReference type="Proteomes" id="UP000036700"/>
    </source>
</evidence>
<dbReference type="Proteomes" id="UP000036700">
    <property type="component" value="Chromosome"/>
</dbReference>
<proteinExistence type="predicted"/>
<organism evidence="2 3">
    <name type="scientific">Pandoraea thiooxydans</name>
    <dbReference type="NCBI Taxonomy" id="445709"/>
    <lineage>
        <taxon>Bacteria</taxon>
        <taxon>Pseudomonadati</taxon>
        <taxon>Pseudomonadota</taxon>
        <taxon>Betaproteobacteria</taxon>
        <taxon>Burkholderiales</taxon>
        <taxon>Burkholderiaceae</taxon>
        <taxon>Pandoraea</taxon>
    </lineage>
</organism>
<dbReference type="Pfam" id="PF01738">
    <property type="entry name" value="DLH"/>
    <property type="match status" value="1"/>
</dbReference>
<keyword evidence="3" id="KW-1185">Reference proteome</keyword>
<dbReference type="PANTHER" id="PTHR46623">
    <property type="entry name" value="CARBOXYMETHYLENEBUTENOLIDASE-RELATED"/>
    <property type="match status" value="1"/>
</dbReference>
<accession>A0A0G3EKR5</accession>
<gene>
    <name evidence="2" type="ORF">ABW99_04750</name>
</gene>
<dbReference type="GO" id="GO:0016787">
    <property type="term" value="F:hydrolase activity"/>
    <property type="evidence" value="ECO:0007669"/>
    <property type="project" value="InterPro"/>
</dbReference>
<dbReference type="AlphaFoldDB" id="A0A0G3EKR5"/>
<sequence length="250" mass="26752">MSRVDVSIKTRDGVCPASVFTPAGVAGPWPGVIFFMDGYGIRPALWEMAQRLADGGYLVLLPDLYYRDGPYEQMVPKAAATDPALKAAMMAKVRSLDRDRKVADAAAFIDYLASRSDVTGPRFGATGYCMGGNVSLTAAGAFPERFAAAASFHGGGLAADNPDSPHHFVGKITGRIYVAGAVEDGSFPDEQKQRLEQALTEAKVPHVVETYPGALHGFAVPDHNVYDKEAAERHWTALFKLFEQTLGAGA</sequence>
<dbReference type="InterPro" id="IPR002925">
    <property type="entry name" value="Dienelactn_hydro"/>
</dbReference>
<protein>
    <recommendedName>
        <fullName evidence="1">Dienelactone hydrolase domain-containing protein</fullName>
    </recommendedName>
</protein>
<dbReference type="EMBL" id="CP011568">
    <property type="protein sequence ID" value="AKJ67638.1"/>
    <property type="molecule type" value="Genomic_DNA"/>
</dbReference>